<comment type="subcellular location">
    <subcellularLocation>
        <location evidence="1">Membrane</location>
        <topology evidence="1">Multi-pass membrane protein</topology>
    </subcellularLocation>
</comment>
<sequence>MKLNVAYPATGQQKSFEVEEDKRLRVFFEKRMAQEVEADSIGEEWKGYVLRITGGNDKQGFPMKQGVLTNGRVRLLLGKGASCYRSRRTGERKRKSVRGCIVDAQMSALSLVVVKKGDNDIEGLTDSVVPRRLGPKRASKIRKLFNLSKEDDVRKYVIRRTVKANKDTRKEFTKAPKIQRLVTPTRLQRKRHQVSQKLKRCNKRREEQALYHKMVTKYAKEKQAEKIARRRSSASQSESAKHSISKFPMIYLIVPAYLCWESVPKYFRHLSKVHHSWPSFTLLLSPFNELINIKLEIIFVFLLAILFTLLRYRLQLESKKWMIDWKVFPHYSHKLPECIWKLAYYGLAWGFSVYVHFFTSINTFHDPLSMWKGWKIDPLVEDAPRCDINILIIYATQTAFYIHSIYATLFMDQWRSDSWVMFIHHFIAIILLTLSYIENYTLAGALVLFLQDSSDAALEITKLCVYLKKRKDGRYFRWLDKTANGVLYSFALIWVVFRLWYYSSKLLYGAIYGGTILGPRDSFAFPTLGLLLFSILILNLFWFNFILRMCIRVWRTGEEPEDNREYDNIIPISLSSIPLVVTTWASEGFQQATKNAFSSLSGGRLFALVEGLSTCERLQCDTTVGYGGSPDEKGETRLDAIIIDGSGMKMGGVAGMRRIRDAARVAWSVLNYTRHTIIVGEAATEFAVEMGFKEESLSTNESEKVTKEWREANCQPNFRKNVHPDPSTSCGPYTPIEIHEEDESWRNRIDRFNHDTIGMVIIDKNGEVAAGTSTNGATHKISGRMGDSASPGSGAYAMEGVGGAASTGDGDIMMRFLPSYHSVFLLSQGYSPTESASESINRIISVYPHFMGAIVVASINGSYGAVCTGLPSFSFSLQFDSRTIVETVECIP</sequence>
<dbReference type="GO" id="GO:0003735">
    <property type="term" value="F:structural constituent of ribosome"/>
    <property type="evidence" value="ECO:0007669"/>
    <property type="project" value="InterPro"/>
</dbReference>
<accession>A0A2A6CD43</accession>
<evidence type="ECO:0000256" key="4">
    <source>
        <dbReference type="ARBA" id="ARBA00022692"/>
    </source>
</evidence>
<dbReference type="GO" id="GO:0003948">
    <property type="term" value="F:N4-(beta-N-acetylglucosaminyl)-L-asparaginase activity"/>
    <property type="evidence" value="ECO:0000318"/>
    <property type="project" value="GO_Central"/>
</dbReference>
<dbReference type="PANTHER" id="PTHR11502">
    <property type="entry name" value="40S RIBOSOMAL PROTEIN S6"/>
    <property type="match status" value="1"/>
</dbReference>
<dbReference type="SMART" id="SM01405">
    <property type="entry name" value="Ribosomal_S6e"/>
    <property type="match status" value="1"/>
</dbReference>
<name>A0A2A6CD43_PRIPA</name>
<organism evidence="11 12">
    <name type="scientific">Pristionchus pacificus</name>
    <name type="common">Parasitic nematode worm</name>
    <dbReference type="NCBI Taxonomy" id="54126"/>
    <lineage>
        <taxon>Eukaryota</taxon>
        <taxon>Metazoa</taxon>
        <taxon>Ecdysozoa</taxon>
        <taxon>Nematoda</taxon>
        <taxon>Chromadorea</taxon>
        <taxon>Rhabditida</taxon>
        <taxon>Rhabditina</taxon>
        <taxon>Diplogasteromorpha</taxon>
        <taxon>Diplogasteroidea</taxon>
        <taxon>Neodiplogasteridae</taxon>
        <taxon>Pristionchus</taxon>
    </lineage>
</organism>
<dbReference type="Gene3D" id="1.20.5.2650">
    <property type="match status" value="1"/>
</dbReference>
<dbReference type="GO" id="GO:0006412">
    <property type="term" value="P:translation"/>
    <property type="evidence" value="ECO:0007669"/>
    <property type="project" value="InterPro"/>
</dbReference>
<dbReference type="AlphaFoldDB" id="A0A2A6CD43"/>
<reference evidence="12" key="1">
    <citation type="journal article" date="2008" name="Nat. Genet.">
        <title>The Pristionchus pacificus genome provides a unique perspective on nematode lifestyle and parasitism.</title>
        <authorList>
            <person name="Dieterich C."/>
            <person name="Clifton S.W."/>
            <person name="Schuster L.N."/>
            <person name="Chinwalla A."/>
            <person name="Delehaunty K."/>
            <person name="Dinkelacker I."/>
            <person name="Fulton L."/>
            <person name="Fulton R."/>
            <person name="Godfrey J."/>
            <person name="Minx P."/>
            <person name="Mitreva M."/>
            <person name="Roeseler W."/>
            <person name="Tian H."/>
            <person name="Witte H."/>
            <person name="Yang S.P."/>
            <person name="Wilson R.K."/>
            <person name="Sommer R.J."/>
        </authorList>
    </citation>
    <scope>NUCLEOTIDE SEQUENCE [LARGE SCALE GENOMIC DNA]</scope>
    <source>
        <strain evidence="12">PS312</strain>
    </source>
</reference>
<dbReference type="Proteomes" id="UP000005239">
    <property type="component" value="Unassembled WGS sequence"/>
</dbReference>
<keyword evidence="5" id="KW-0689">Ribosomal protein</keyword>
<keyword evidence="6" id="KW-1133">Transmembrane helix</keyword>
<dbReference type="InterPro" id="IPR006634">
    <property type="entry name" value="TLC-dom"/>
</dbReference>
<dbReference type="SUPFAM" id="SSF56235">
    <property type="entry name" value="N-terminal nucleophile aminohydrolases (Ntn hydrolases)"/>
    <property type="match status" value="1"/>
</dbReference>
<evidence type="ECO:0000256" key="8">
    <source>
        <dbReference type="ARBA" id="ARBA00023274"/>
    </source>
</evidence>
<evidence type="ECO:0000256" key="10">
    <source>
        <dbReference type="ARBA" id="ARBA00035403"/>
    </source>
</evidence>
<evidence type="ECO:0000256" key="6">
    <source>
        <dbReference type="ARBA" id="ARBA00022989"/>
    </source>
</evidence>
<evidence type="ECO:0000256" key="9">
    <source>
        <dbReference type="ARBA" id="ARBA00035278"/>
    </source>
</evidence>
<dbReference type="InterPro" id="IPR001377">
    <property type="entry name" value="Ribosomal_eS6"/>
</dbReference>
<evidence type="ECO:0000256" key="1">
    <source>
        <dbReference type="ARBA" id="ARBA00004141"/>
    </source>
</evidence>
<dbReference type="CDD" id="cd04513">
    <property type="entry name" value="Glycosylasparaginase"/>
    <property type="match status" value="1"/>
</dbReference>
<dbReference type="EnsemblMetazoa" id="PPA39982.1">
    <property type="protein sequence ID" value="PPA39982.1"/>
    <property type="gene ID" value="WBGene00278351"/>
</dbReference>
<dbReference type="InterPro" id="IPR018282">
    <property type="entry name" value="Ribosomal_eS6_CS"/>
</dbReference>
<evidence type="ECO:0000313" key="11">
    <source>
        <dbReference type="EnsemblMetazoa" id="PPA39982.1"/>
    </source>
</evidence>
<keyword evidence="12" id="KW-1185">Reference proteome</keyword>
<dbReference type="SMART" id="SM00724">
    <property type="entry name" value="TLC"/>
    <property type="match status" value="1"/>
</dbReference>
<keyword evidence="8" id="KW-0687">Ribonucleoprotein</keyword>
<reference evidence="11" key="2">
    <citation type="submission" date="2022-06" db="UniProtKB">
        <authorList>
            <consortium name="EnsemblMetazoa"/>
        </authorList>
    </citation>
    <scope>IDENTIFICATION</scope>
    <source>
        <strain evidence="11">PS312</strain>
    </source>
</reference>
<gene>
    <name evidence="11" type="primary">WBGene00278351</name>
</gene>
<dbReference type="GO" id="GO:0005764">
    <property type="term" value="C:lysosome"/>
    <property type="evidence" value="ECO:0000318"/>
    <property type="project" value="GO_Central"/>
</dbReference>
<evidence type="ECO:0000256" key="7">
    <source>
        <dbReference type="ARBA" id="ARBA00023136"/>
    </source>
</evidence>
<dbReference type="Pfam" id="PF03798">
    <property type="entry name" value="TRAM_LAG1_CLN8"/>
    <property type="match status" value="1"/>
</dbReference>
<evidence type="ECO:0000256" key="2">
    <source>
        <dbReference type="ARBA" id="ARBA00009312"/>
    </source>
</evidence>
<dbReference type="InterPro" id="IPR029055">
    <property type="entry name" value="Ntn_hydrolases_N"/>
</dbReference>
<protein>
    <recommendedName>
        <fullName evidence="9">Small ribosomal subunit protein eS6</fullName>
    </recommendedName>
    <alternativeName>
        <fullName evidence="10">40S ribosomal protein S6</fullName>
    </alternativeName>
</protein>
<dbReference type="GO" id="GO:1990904">
    <property type="term" value="C:ribonucleoprotein complex"/>
    <property type="evidence" value="ECO:0007669"/>
    <property type="project" value="UniProtKB-KW"/>
</dbReference>
<comment type="similarity">
    <text evidence="2">Belongs to the eukaryotic ribosomal protein eS6 family.</text>
</comment>
<keyword evidence="4" id="KW-0812">Transmembrane</keyword>
<dbReference type="GO" id="GO:0016020">
    <property type="term" value="C:membrane"/>
    <property type="evidence" value="ECO:0007669"/>
    <property type="project" value="UniProtKB-SubCell"/>
</dbReference>
<dbReference type="InterPro" id="IPR000246">
    <property type="entry name" value="Peptidase_T2"/>
</dbReference>
<dbReference type="Pfam" id="PF01112">
    <property type="entry name" value="Asparaginase_2"/>
    <property type="match status" value="1"/>
</dbReference>
<dbReference type="Pfam" id="PF01092">
    <property type="entry name" value="Ribosomal_S6e"/>
    <property type="match status" value="1"/>
</dbReference>
<dbReference type="PROSITE" id="PS00578">
    <property type="entry name" value="RIBOSOMAL_S6E"/>
    <property type="match status" value="1"/>
</dbReference>
<evidence type="ECO:0000256" key="3">
    <source>
        <dbReference type="ARBA" id="ARBA00010872"/>
    </source>
</evidence>
<evidence type="ECO:0000313" key="12">
    <source>
        <dbReference type="Proteomes" id="UP000005239"/>
    </source>
</evidence>
<dbReference type="Gene3D" id="3.60.20.30">
    <property type="entry name" value="(Glycosyl)asparaginase"/>
    <property type="match status" value="1"/>
</dbReference>
<dbReference type="PROSITE" id="PS50922">
    <property type="entry name" value="TLC"/>
    <property type="match status" value="1"/>
</dbReference>
<keyword evidence="7" id="KW-0472">Membrane</keyword>
<dbReference type="GO" id="GO:0005737">
    <property type="term" value="C:cytoplasm"/>
    <property type="evidence" value="ECO:0000318"/>
    <property type="project" value="GO_Central"/>
</dbReference>
<dbReference type="GO" id="GO:0005840">
    <property type="term" value="C:ribosome"/>
    <property type="evidence" value="ECO:0007669"/>
    <property type="project" value="UniProtKB-KW"/>
</dbReference>
<comment type="similarity">
    <text evidence="3">Belongs to the Ntn-hydrolase family.</text>
</comment>
<accession>A0A8R1YWW8</accession>
<evidence type="ECO:0000256" key="5">
    <source>
        <dbReference type="ARBA" id="ARBA00022980"/>
    </source>
</evidence>
<proteinExistence type="inferred from homology"/>